<name>A0A564YF73_HYMDI</name>
<organism evidence="3 4">
    <name type="scientific">Hymenolepis diminuta</name>
    <name type="common">Rat tapeworm</name>
    <dbReference type="NCBI Taxonomy" id="6216"/>
    <lineage>
        <taxon>Eukaryota</taxon>
        <taxon>Metazoa</taxon>
        <taxon>Spiralia</taxon>
        <taxon>Lophotrochozoa</taxon>
        <taxon>Platyhelminthes</taxon>
        <taxon>Cestoda</taxon>
        <taxon>Eucestoda</taxon>
        <taxon>Cyclophyllidea</taxon>
        <taxon>Hymenolepididae</taxon>
        <taxon>Hymenolepis</taxon>
    </lineage>
</organism>
<dbReference type="EMBL" id="CABIJS010000199">
    <property type="protein sequence ID" value="VUZ45880.1"/>
    <property type="molecule type" value="Genomic_DNA"/>
</dbReference>
<dbReference type="InterPro" id="IPR004045">
    <property type="entry name" value="Glutathione_S-Trfase_N"/>
</dbReference>
<feature type="non-terminal residue" evidence="3">
    <location>
        <position position="1"/>
    </location>
</feature>
<dbReference type="Proteomes" id="UP000321570">
    <property type="component" value="Unassembled WGS sequence"/>
</dbReference>
<sequence>GNKDTTFEKSAIEEENEADEIFETEPPTDELEYIDEFLESPTSREISEAEFYLDEGQQANEEVPIQQAIPPVLFPEENMKTITSKLGYWNIRGRAEQIRILCIYIDENCIEETYTFGPGPKYKSEDWEQKKKSSAEYAGLVLPYWIEGDIRITGATEIMEHIAKKHDMWPLEKSVKKNLRKIYIKINELRSALEDFSNDKNWINYPDFNLYDLLDMLRTLSPEILANH</sequence>
<evidence type="ECO:0000313" key="4">
    <source>
        <dbReference type="Proteomes" id="UP000321570"/>
    </source>
</evidence>
<accession>A0A564YF73</accession>
<evidence type="ECO:0000256" key="1">
    <source>
        <dbReference type="SAM" id="MobiDB-lite"/>
    </source>
</evidence>
<dbReference type="Gene3D" id="3.40.30.10">
    <property type="entry name" value="Glutaredoxin"/>
    <property type="match status" value="1"/>
</dbReference>
<feature type="non-terminal residue" evidence="3">
    <location>
        <position position="228"/>
    </location>
</feature>
<dbReference type="AlphaFoldDB" id="A0A564YF73"/>
<feature type="domain" description="GST N-terminal" evidence="2">
    <location>
        <begin position="82"/>
        <end position="170"/>
    </location>
</feature>
<evidence type="ECO:0000313" key="3">
    <source>
        <dbReference type="EMBL" id="VUZ45880.1"/>
    </source>
</evidence>
<dbReference type="InterPro" id="IPR036249">
    <property type="entry name" value="Thioredoxin-like_sf"/>
</dbReference>
<dbReference type="SUPFAM" id="SSF52833">
    <property type="entry name" value="Thioredoxin-like"/>
    <property type="match status" value="1"/>
</dbReference>
<reference evidence="3 4" key="1">
    <citation type="submission" date="2019-07" db="EMBL/GenBank/DDBJ databases">
        <authorList>
            <person name="Jastrzebski P J."/>
            <person name="Paukszto L."/>
            <person name="Jastrzebski P J."/>
        </authorList>
    </citation>
    <scope>NUCLEOTIDE SEQUENCE [LARGE SCALE GENOMIC DNA]</scope>
    <source>
        <strain evidence="3 4">WMS-il1</strain>
    </source>
</reference>
<evidence type="ECO:0000259" key="2">
    <source>
        <dbReference type="PROSITE" id="PS50404"/>
    </source>
</evidence>
<proteinExistence type="predicted"/>
<keyword evidence="4" id="KW-1185">Reference proteome</keyword>
<protein>
    <recommendedName>
        <fullName evidence="2">GST N-terminal domain-containing protein</fullName>
    </recommendedName>
</protein>
<dbReference type="PROSITE" id="PS50404">
    <property type="entry name" value="GST_NTER"/>
    <property type="match status" value="1"/>
</dbReference>
<feature type="compositionally biased region" description="Basic and acidic residues" evidence="1">
    <location>
        <begin position="1"/>
        <end position="12"/>
    </location>
</feature>
<gene>
    <name evidence="3" type="ORF">WMSIL1_LOCUS5902</name>
</gene>
<feature type="region of interest" description="Disordered" evidence="1">
    <location>
        <begin position="1"/>
        <end position="20"/>
    </location>
</feature>